<keyword evidence="3" id="KW-1185">Reference proteome</keyword>
<protein>
    <submittedName>
        <fullName evidence="2">BBS9</fullName>
    </submittedName>
</protein>
<feature type="region of interest" description="Disordered" evidence="1">
    <location>
        <begin position="98"/>
        <end position="140"/>
    </location>
</feature>
<dbReference type="Proteomes" id="UP000507470">
    <property type="component" value="Unassembled WGS sequence"/>
</dbReference>
<accession>A0A6J8C0B6</accession>
<dbReference type="AlphaFoldDB" id="A0A6J8C0B6"/>
<evidence type="ECO:0000256" key="1">
    <source>
        <dbReference type="SAM" id="MobiDB-lite"/>
    </source>
</evidence>
<feature type="compositionally biased region" description="Basic and acidic residues" evidence="1">
    <location>
        <begin position="98"/>
        <end position="111"/>
    </location>
</feature>
<evidence type="ECO:0000313" key="2">
    <source>
        <dbReference type="EMBL" id="CAC5389312.1"/>
    </source>
</evidence>
<reference evidence="2 3" key="1">
    <citation type="submission" date="2020-06" db="EMBL/GenBank/DDBJ databases">
        <authorList>
            <person name="Li R."/>
            <person name="Bekaert M."/>
        </authorList>
    </citation>
    <scope>NUCLEOTIDE SEQUENCE [LARGE SCALE GENOMIC DNA]</scope>
    <source>
        <strain evidence="3">wild</strain>
    </source>
</reference>
<gene>
    <name evidence="2" type="ORF">MCOR_24487</name>
</gene>
<sequence>MKRGLGKDIDIKISRIEKPKDGVKTFAITTQATLEIELAEIIIYKTRRQCKSDEGHQCNNGTECTTAVNNAIPGSQAADDGFEDLWSNTDEETLKLQEKFQDHDTNTEKRPTSRSPSPKEKKLKSVVKSSVQNGRPINRDSGCEKAIQVRGLWKGLCPQQRLKNPHTRKTLGTRSVVQAFPYKRSPIRHEKAEYMAKCSVYDL</sequence>
<dbReference type="EMBL" id="CACVKT020004326">
    <property type="protein sequence ID" value="CAC5389312.1"/>
    <property type="molecule type" value="Genomic_DNA"/>
</dbReference>
<evidence type="ECO:0000313" key="3">
    <source>
        <dbReference type="Proteomes" id="UP000507470"/>
    </source>
</evidence>
<name>A0A6J8C0B6_MYTCO</name>
<proteinExistence type="predicted"/>
<organism evidence="2 3">
    <name type="scientific">Mytilus coruscus</name>
    <name type="common">Sea mussel</name>
    <dbReference type="NCBI Taxonomy" id="42192"/>
    <lineage>
        <taxon>Eukaryota</taxon>
        <taxon>Metazoa</taxon>
        <taxon>Spiralia</taxon>
        <taxon>Lophotrochozoa</taxon>
        <taxon>Mollusca</taxon>
        <taxon>Bivalvia</taxon>
        <taxon>Autobranchia</taxon>
        <taxon>Pteriomorphia</taxon>
        <taxon>Mytilida</taxon>
        <taxon>Mytiloidea</taxon>
        <taxon>Mytilidae</taxon>
        <taxon>Mytilinae</taxon>
        <taxon>Mytilus</taxon>
    </lineage>
</organism>